<feature type="domain" description="Flagellar assembly protein T N-terminal" evidence="3">
    <location>
        <begin position="26"/>
        <end position="112"/>
    </location>
</feature>
<dbReference type="InterPro" id="IPR032388">
    <property type="entry name" value="FlgT_C"/>
</dbReference>
<dbReference type="InterPro" id="IPR032386">
    <property type="entry name" value="FlgT_M"/>
</dbReference>
<reference evidence="5" key="1">
    <citation type="journal article" date="2014" name="Environ. Microbiol.">
        <title>Comparative genomics of the marine bacterial genus Glaciecola reveals the high degree of genomic diversity and genomic characteristic for cold adaptation.</title>
        <authorList>
            <person name="Qin Q.L."/>
            <person name="Xie B.B."/>
            <person name="Yu Y."/>
            <person name="Shu Y.L."/>
            <person name="Rong J.C."/>
            <person name="Zhang Y.J."/>
            <person name="Zhao D.L."/>
            <person name="Chen X.L."/>
            <person name="Zhang X.Y."/>
            <person name="Chen B."/>
            <person name="Zhou B.C."/>
            <person name="Zhang Y.Z."/>
        </authorList>
    </citation>
    <scope>NUCLEOTIDE SEQUENCE [LARGE SCALE GENOMIC DNA]</scope>
    <source>
        <strain evidence="5">LMG 21857</strain>
    </source>
</reference>
<protein>
    <recommendedName>
        <fullName evidence="6">Flagellar assembly protein T N-terminal domain-containing protein</fullName>
    </recommendedName>
</protein>
<dbReference type="Gene3D" id="3.40.50.10610">
    <property type="entry name" value="ABC-type transport auxiliary lipoprotein component"/>
    <property type="match status" value="1"/>
</dbReference>
<feature type="domain" description="Flagellar assembly protein T middle" evidence="2">
    <location>
        <begin position="116"/>
        <end position="265"/>
    </location>
</feature>
<dbReference type="InterPro" id="IPR038165">
    <property type="entry name" value="FlgT_C_sf"/>
</dbReference>
<dbReference type="AlphaFoldDB" id="K6YNY6"/>
<keyword evidence="5" id="KW-1185">Reference proteome</keyword>
<evidence type="ECO:0008006" key="6">
    <source>
        <dbReference type="Google" id="ProtNLM"/>
    </source>
</evidence>
<name>K6YNY6_9ALTE</name>
<sequence length="386" mass="43131">MLKLGHILLTFIALVLPYVSIPVHAAWFEASGQAIIIDGNKALAKKQATQEAIKQALMFAGASITSVQAVSNGLLQNDRFEIRSGGEVNDLALVSETYHEDYVTIVIRADIFAQKSQCDAGQYKKRMVSAWFPIREREQAIAGGLGEFGQTVSEHFEQQFNQISRFARITQRQPYYISTRNPGVENDIITLARKTDNQYVLIGEITELSVERTSRNAFLFWQDAPLTRNFRLELSLYDGNNAALLKEERLAINSPWEFKLHQQVSPTSQQLWQSQFGQAVTAILSEQAALIDEALNCLPTYGRVLQVNAEQLTVNIGQRDGVQVGDELTLFKHAQFFDSVGNLHQQLKLHPNKVKVTHVYDDTAVVGPTSSAPLANIQANDFVARQ</sequence>
<evidence type="ECO:0000259" key="2">
    <source>
        <dbReference type="Pfam" id="PF16539"/>
    </source>
</evidence>
<dbReference type="Pfam" id="PF16539">
    <property type="entry name" value="FlgT_M"/>
    <property type="match status" value="1"/>
</dbReference>
<feature type="domain" description="Flagellar assembly protein T C-terminal" evidence="1">
    <location>
        <begin position="310"/>
        <end position="385"/>
    </location>
</feature>
<proteinExistence type="predicted"/>
<dbReference type="Gene3D" id="2.40.10.410">
    <property type="entry name" value="FlgT, C-terminal domain"/>
    <property type="match status" value="1"/>
</dbReference>
<dbReference type="InterPro" id="IPR032370">
    <property type="entry name" value="FlgT_N"/>
</dbReference>
<dbReference type="Pfam" id="PF16538">
    <property type="entry name" value="FlgT_C"/>
    <property type="match status" value="1"/>
</dbReference>
<dbReference type="OrthoDB" id="8778507at2"/>
<dbReference type="EMBL" id="BAER01000107">
    <property type="protein sequence ID" value="GAC34424.1"/>
    <property type="molecule type" value="Genomic_DNA"/>
</dbReference>
<dbReference type="RefSeq" id="WP_007106189.1">
    <property type="nucleotide sequence ID" value="NZ_BAER01000107.1"/>
</dbReference>
<evidence type="ECO:0000313" key="4">
    <source>
        <dbReference type="EMBL" id="GAC34424.1"/>
    </source>
</evidence>
<evidence type="ECO:0000313" key="5">
    <source>
        <dbReference type="Proteomes" id="UP000006322"/>
    </source>
</evidence>
<comment type="caution">
    <text evidence="4">The sequence shown here is derived from an EMBL/GenBank/DDBJ whole genome shotgun (WGS) entry which is preliminary data.</text>
</comment>
<evidence type="ECO:0000259" key="1">
    <source>
        <dbReference type="Pfam" id="PF16538"/>
    </source>
</evidence>
<dbReference type="Proteomes" id="UP000006322">
    <property type="component" value="Unassembled WGS sequence"/>
</dbReference>
<dbReference type="InterPro" id="IPR038180">
    <property type="entry name" value="FlgT_N_sf"/>
</dbReference>
<dbReference type="STRING" id="1129793.GPLA_3535"/>
<dbReference type="Pfam" id="PF16548">
    <property type="entry name" value="FlgT_N"/>
    <property type="match status" value="1"/>
</dbReference>
<evidence type="ECO:0000259" key="3">
    <source>
        <dbReference type="Pfam" id="PF16548"/>
    </source>
</evidence>
<dbReference type="Gene3D" id="3.30.1660.40">
    <property type="entry name" value="FlgT, N-terminal domain"/>
    <property type="match status" value="1"/>
</dbReference>
<accession>K6YNY6</accession>
<organism evidence="4 5">
    <name type="scientific">Paraglaciecola polaris LMG 21857</name>
    <dbReference type="NCBI Taxonomy" id="1129793"/>
    <lineage>
        <taxon>Bacteria</taxon>
        <taxon>Pseudomonadati</taxon>
        <taxon>Pseudomonadota</taxon>
        <taxon>Gammaproteobacteria</taxon>
        <taxon>Alteromonadales</taxon>
        <taxon>Alteromonadaceae</taxon>
        <taxon>Paraglaciecola</taxon>
    </lineage>
</organism>
<gene>
    <name evidence="4" type="ORF">GPLA_3535</name>
</gene>